<keyword evidence="1" id="KW-0812">Transmembrane</keyword>
<keyword evidence="1" id="KW-0472">Membrane</keyword>
<gene>
    <name evidence="2" type="ORF">E1263_00840</name>
</gene>
<dbReference type="Pfam" id="PF20589">
    <property type="entry name" value="DUF6790"/>
    <property type="match status" value="1"/>
</dbReference>
<feature type="transmembrane region" description="Helical" evidence="1">
    <location>
        <begin position="143"/>
        <end position="161"/>
    </location>
</feature>
<comment type="caution">
    <text evidence="2">The sequence shown here is derived from an EMBL/GenBank/DDBJ whole genome shotgun (WGS) entry which is preliminary data.</text>
</comment>
<dbReference type="InterPro" id="IPR046740">
    <property type="entry name" value="DUF6790"/>
</dbReference>
<dbReference type="Proteomes" id="UP000295124">
    <property type="component" value="Unassembled WGS sequence"/>
</dbReference>
<name>A0A4R4ZVH8_9ACTN</name>
<proteinExistence type="predicted"/>
<feature type="transmembrane region" description="Helical" evidence="1">
    <location>
        <begin position="110"/>
        <end position="131"/>
    </location>
</feature>
<organism evidence="2 3">
    <name type="scientific">Kribbella antibiotica</name>
    <dbReference type="NCBI Taxonomy" id="190195"/>
    <lineage>
        <taxon>Bacteria</taxon>
        <taxon>Bacillati</taxon>
        <taxon>Actinomycetota</taxon>
        <taxon>Actinomycetes</taxon>
        <taxon>Propionibacteriales</taxon>
        <taxon>Kribbellaceae</taxon>
        <taxon>Kribbella</taxon>
    </lineage>
</organism>
<keyword evidence="3" id="KW-1185">Reference proteome</keyword>
<dbReference type="OrthoDB" id="281633at2"/>
<accession>A0A4R4ZVH8</accession>
<evidence type="ECO:0000256" key="1">
    <source>
        <dbReference type="SAM" id="Phobius"/>
    </source>
</evidence>
<evidence type="ECO:0000313" key="3">
    <source>
        <dbReference type="Proteomes" id="UP000295124"/>
    </source>
</evidence>
<dbReference type="EMBL" id="SMKX01000002">
    <property type="protein sequence ID" value="TDD63208.1"/>
    <property type="molecule type" value="Genomic_DNA"/>
</dbReference>
<feature type="transmembrane region" description="Helical" evidence="1">
    <location>
        <begin position="47"/>
        <end position="67"/>
    </location>
</feature>
<feature type="transmembrane region" description="Helical" evidence="1">
    <location>
        <begin position="79"/>
        <end position="98"/>
    </location>
</feature>
<sequence>MSTSTYIAQTSVPMIWLVLAVAGALIKTRNVTSPKARLETWQRWWAGAALGGGSAWMVVSFFTIPGVMSEAIGFKQTPFEFEIGCANLCLAVLAFRAASSKSNARERLTIGLGAGMFLWGADLGHLYQFFFKGDHAPGNTGGVLLYDLLIPAVMIALAVRAQRSERLVLLAGSEVAARAM</sequence>
<dbReference type="RefSeq" id="WP_132164233.1">
    <property type="nucleotide sequence ID" value="NZ_SMKX01000002.1"/>
</dbReference>
<dbReference type="AlphaFoldDB" id="A0A4R4ZVH8"/>
<keyword evidence="1" id="KW-1133">Transmembrane helix</keyword>
<feature type="transmembrane region" description="Helical" evidence="1">
    <location>
        <begin position="6"/>
        <end position="26"/>
    </location>
</feature>
<reference evidence="2 3" key="1">
    <citation type="submission" date="2019-03" db="EMBL/GenBank/DDBJ databases">
        <title>Draft genome sequences of novel Actinobacteria.</title>
        <authorList>
            <person name="Sahin N."/>
            <person name="Ay H."/>
            <person name="Saygin H."/>
        </authorList>
    </citation>
    <scope>NUCLEOTIDE SEQUENCE [LARGE SCALE GENOMIC DNA]</scope>
    <source>
        <strain evidence="2 3">JCM 13523</strain>
    </source>
</reference>
<protein>
    <submittedName>
        <fullName evidence="2">Uncharacterized protein</fullName>
    </submittedName>
</protein>
<evidence type="ECO:0000313" key="2">
    <source>
        <dbReference type="EMBL" id="TDD63208.1"/>
    </source>
</evidence>